<dbReference type="InterPro" id="IPR051924">
    <property type="entry name" value="GST_Kappa/NadH"/>
</dbReference>
<dbReference type="AlphaFoldDB" id="A0A2W5E1Q4"/>
<dbReference type="GO" id="GO:0006749">
    <property type="term" value="P:glutathione metabolic process"/>
    <property type="evidence" value="ECO:0007669"/>
    <property type="project" value="TreeGrafter"/>
</dbReference>
<dbReference type="Pfam" id="PF01323">
    <property type="entry name" value="DSBA"/>
    <property type="match status" value="1"/>
</dbReference>
<dbReference type="GO" id="GO:0004364">
    <property type="term" value="F:glutathione transferase activity"/>
    <property type="evidence" value="ECO:0007669"/>
    <property type="project" value="TreeGrafter"/>
</dbReference>
<dbReference type="InterPro" id="IPR036249">
    <property type="entry name" value="Thioredoxin-like_sf"/>
</dbReference>
<proteinExistence type="predicted"/>
<dbReference type="SUPFAM" id="SSF52833">
    <property type="entry name" value="Thioredoxin-like"/>
    <property type="match status" value="1"/>
</dbReference>
<organism evidence="2 3">
    <name type="scientific">Roseateles depolymerans</name>
    <dbReference type="NCBI Taxonomy" id="76731"/>
    <lineage>
        <taxon>Bacteria</taxon>
        <taxon>Pseudomonadati</taxon>
        <taxon>Pseudomonadota</taxon>
        <taxon>Betaproteobacteria</taxon>
        <taxon>Burkholderiales</taxon>
        <taxon>Sphaerotilaceae</taxon>
        <taxon>Roseateles</taxon>
    </lineage>
</organism>
<dbReference type="EMBL" id="QFOD01000001">
    <property type="protein sequence ID" value="PZP36663.1"/>
    <property type="molecule type" value="Genomic_DNA"/>
</dbReference>
<evidence type="ECO:0000259" key="1">
    <source>
        <dbReference type="Pfam" id="PF01323"/>
    </source>
</evidence>
<name>A0A2W5E1Q4_9BURK</name>
<gene>
    <name evidence="2" type="ORF">DI603_01505</name>
</gene>
<evidence type="ECO:0000313" key="2">
    <source>
        <dbReference type="EMBL" id="PZP36663.1"/>
    </source>
</evidence>
<reference evidence="2 3" key="1">
    <citation type="submission" date="2017-08" db="EMBL/GenBank/DDBJ databases">
        <title>Infants hospitalized years apart are colonized by the same room-sourced microbial strains.</title>
        <authorList>
            <person name="Brooks B."/>
            <person name="Olm M.R."/>
            <person name="Firek B.A."/>
            <person name="Baker R."/>
            <person name="Thomas B.C."/>
            <person name="Morowitz M.J."/>
            <person name="Banfield J.F."/>
        </authorList>
    </citation>
    <scope>NUCLEOTIDE SEQUENCE [LARGE SCALE GENOMIC DNA]</scope>
    <source>
        <strain evidence="2">S2_012_000_R2_81</strain>
    </source>
</reference>
<dbReference type="PANTHER" id="PTHR42943:SF2">
    <property type="entry name" value="GLUTATHIONE S-TRANSFERASE KAPPA 1"/>
    <property type="match status" value="1"/>
</dbReference>
<dbReference type="Proteomes" id="UP000249633">
    <property type="component" value="Unassembled WGS sequence"/>
</dbReference>
<dbReference type="PANTHER" id="PTHR42943">
    <property type="entry name" value="GLUTATHIONE S-TRANSFERASE KAPPA"/>
    <property type="match status" value="1"/>
</dbReference>
<evidence type="ECO:0000313" key="3">
    <source>
        <dbReference type="Proteomes" id="UP000249633"/>
    </source>
</evidence>
<dbReference type="GO" id="GO:0004602">
    <property type="term" value="F:glutathione peroxidase activity"/>
    <property type="evidence" value="ECO:0007669"/>
    <property type="project" value="TreeGrafter"/>
</dbReference>
<accession>A0A2W5E1Q4</accession>
<dbReference type="InterPro" id="IPR001853">
    <property type="entry name" value="DSBA-like_thioredoxin_dom"/>
</dbReference>
<sequence length="219" mass="23507">MKVVNCYLDPVSPYAALGLQALPLALQGFSVELVYRPILFAGLLKALQHKGPAEIPGKRAWTYRHVAWLARQQGWALQMPAAHPFNPLPLLRLAWACAAPAGQAGDTPSRWVMEQLFQHVWQGGGAAADEPARLAALQTRLAPVQDPVGEAVKQRLRDETDAALAAGVFGVPSFALEGRVFWGQDALPMLRAALAGDAWFADGGWDEAAAVASGVQRRG</sequence>
<protein>
    <submittedName>
        <fullName evidence="2">Disulfide bond formation protein DsbA</fullName>
    </submittedName>
</protein>
<dbReference type="Gene3D" id="3.40.30.10">
    <property type="entry name" value="Glutaredoxin"/>
    <property type="match status" value="1"/>
</dbReference>
<comment type="caution">
    <text evidence="2">The sequence shown here is derived from an EMBL/GenBank/DDBJ whole genome shotgun (WGS) entry which is preliminary data.</text>
</comment>
<feature type="domain" description="DSBA-like thioredoxin" evidence="1">
    <location>
        <begin position="4"/>
        <end position="195"/>
    </location>
</feature>